<gene>
    <name evidence="3" type="ORF">E1163_08050</name>
</gene>
<accession>A0ABW9RP47</accession>
<keyword evidence="4" id="KW-1185">Reference proteome</keyword>
<evidence type="ECO:0000256" key="1">
    <source>
        <dbReference type="SAM" id="MobiDB-lite"/>
    </source>
</evidence>
<dbReference type="CDD" id="cd00077">
    <property type="entry name" value="HDc"/>
    <property type="match status" value="1"/>
</dbReference>
<feature type="domain" description="HD/PDEase" evidence="2">
    <location>
        <begin position="25"/>
        <end position="139"/>
    </location>
</feature>
<name>A0ABW9RP47_9BACT</name>
<proteinExistence type="predicted"/>
<evidence type="ECO:0000259" key="2">
    <source>
        <dbReference type="SMART" id="SM00471"/>
    </source>
</evidence>
<evidence type="ECO:0000313" key="3">
    <source>
        <dbReference type="EMBL" id="MTI24890.1"/>
    </source>
</evidence>
<feature type="region of interest" description="Disordered" evidence="1">
    <location>
        <begin position="141"/>
        <end position="166"/>
    </location>
</feature>
<dbReference type="RefSeq" id="WP_155170928.1">
    <property type="nucleotide sequence ID" value="NZ_BAAAFL010000027.1"/>
</dbReference>
<evidence type="ECO:0000313" key="4">
    <source>
        <dbReference type="Proteomes" id="UP000798808"/>
    </source>
</evidence>
<dbReference type="Gene3D" id="1.10.3210.10">
    <property type="entry name" value="Hypothetical protein af1432"/>
    <property type="match status" value="1"/>
</dbReference>
<dbReference type="SUPFAM" id="SSF109604">
    <property type="entry name" value="HD-domain/PDEase-like"/>
    <property type="match status" value="1"/>
</dbReference>
<dbReference type="EMBL" id="SMLW01000463">
    <property type="protein sequence ID" value="MTI24890.1"/>
    <property type="molecule type" value="Genomic_DNA"/>
</dbReference>
<sequence>MISESIIIEVKQYTKELLISLDRKYLFHNWHHTQEVVKVSTELGMQCGLSEKDLSLLKVAAYFHDTGHVESYTNHEELSAKIAAAFLEIRDVAVDEIEIVKSLILSTKLTSPCVTTMQKILHDADLSHIGTLDMERRAKAYTKPKHPHSRSLIPGTYVKPNSQIHL</sequence>
<comment type="caution">
    <text evidence="3">The sequence shown here is derived from an EMBL/GenBank/DDBJ whole genome shotgun (WGS) entry which is preliminary data.</text>
</comment>
<organism evidence="3 4">
    <name type="scientific">Fulvivirga kasyanovii</name>
    <dbReference type="NCBI Taxonomy" id="396812"/>
    <lineage>
        <taxon>Bacteria</taxon>
        <taxon>Pseudomonadati</taxon>
        <taxon>Bacteroidota</taxon>
        <taxon>Cytophagia</taxon>
        <taxon>Cytophagales</taxon>
        <taxon>Fulvivirgaceae</taxon>
        <taxon>Fulvivirga</taxon>
    </lineage>
</organism>
<dbReference type="Proteomes" id="UP000798808">
    <property type="component" value="Unassembled WGS sequence"/>
</dbReference>
<protein>
    <submittedName>
        <fullName evidence="3">HD domain-containing protein</fullName>
    </submittedName>
</protein>
<dbReference type="InterPro" id="IPR006674">
    <property type="entry name" value="HD_domain"/>
</dbReference>
<dbReference type="Pfam" id="PF01966">
    <property type="entry name" value="HD"/>
    <property type="match status" value="1"/>
</dbReference>
<dbReference type="SMART" id="SM00471">
    <property type="entry name" value="HDc"/>
    <property type="match status" value="1"/>
</dbReference>
<dbReference type="InterPro" id="IPR003607">
    <property type="entry name" value="HD/PDEase_dom"/>
</dbReference>
<reference evidence="3 4" key="1">
    <citation type="submission" date="2019-02" db="EMBL/GenBank/DDBJ databases">
        <authorList>
            <person name="Goldberg S.R."/>
            <person name="Haltli B.A."/>
            <person name="Correa H."/>
            <person name="Russell K.G."/>
        </authorList>
    </citation>
    <scope>NUCLEOTIDE SEQUENCE [LARGE SCALE GENOMIC DNA]</scope>
    <source>
        <strain evidence="3 4">JCM 16186</strain>
    </source>
</reference>